<feature type="domain" description="DUF6598" evidence="1">
    <location>
        <begin position="349"/>
        <end position="571"/>
    </location>
</feature>
<dbReference type="Proteomes" id="UP000813463">
    <property type="component" value="Chromosome 4"/>
</dbReference>
<protein>
    <recommendedName>
        <fullName evidence="1">DUF6598 domain-containing protein</fullName>
    </recommendedName>
</protein>
<proteinExistence type="predicted"/>
<evidence type="ECO:0000313" key="2">
    <source>
        <dbReference type="Proteomes" id="UP000813463"/>
    </source>
</evidence>
<evidence type="ECO:0000313" key="4">
    <source>
        <dbReference type="RefSeq" id="XP_056699289.1"/>
    </source>
</evidence>
<sequence>MLIVKAAPIFELSSVSIRKNGLRKFDDIGSTRVDLYGYIQLIDENDNKYVLFEADEGDGDDPETVYLWNDISVVIREAILDRPPWLPKIFWLELCLKDKIRDIEIVNDKKRFDFSSIDGDVGYSEKSLLFQTKGRDVVHVRYRVLEYAVLAYVEIKVVKNEENNDSIESEAACAVVTGNIVSMCKITDKVSLPRVLFDKNCYDPSNLVPSQMSWIAWLAVPAYSGLLIEANLEVNDEKIRSSDALYFEVADVFRGLTLESIVGEKWRIEVSVTWANGYQYLREDGVWGFEFKPDAEREGCPDVENVCIENSKRSQVHPNQQSLQMSSAITAITGRILSTHSLDASLLPLVEVFSISVHSFNADFLLCGTIKSYDSDGIYDVFCCDNGNYVYADGSKKILRLEERRRCYVGEKFGIHFDLKDLSGLEISCGYLSYCYYTATSWQDKRICSVVRGEYGFAVVHYAMFSDALQAKVKVTFSSDNGCDHLISGSISARYSGYGYDTSYEKKYFHSILFDDDEFVEISNGGEVPLLKSAVAVPENNSLVVKAYIRVKVAGKIVKLNGKATFKPQDPSEPQIIKGPNFFFSVTVGLGRPDDEDFNITH</sequence>
<evidence type="ECO:0000259" key="1">
    <source>
        <dbReference type="Pfam" id="PF20241"/>
    </source>
</evidence>
<name>A0ABM3RUI8_SPIOL</name>
<reference evidence="3 4" key="2">
    <citation type="submission" date="2025-05" db="UniProtKB">
        <authorList>
            <consortium name="RefSeq"/>
        </authorList>
    </citation>
    <scope>IDENTIFICATION</scope>
    <source>
        <tissue evidence="3 4">Leaf</tissue>
    </source>
</reference>
<evidence type="ECO:0000313" key="3">
    <source>
        <dbReference type="RefSeq" id="XP_056699288.1"/>
    </source>
</evidence>
<dbReference type="Pfam" id="PF20241">
    <property type="entry name" value="DUF6598"/>
    <property type="match status" value="1"/>
</dbReference>
<accession>A0ABM3RUI8</accession>
<dbReference type="RefSeq" id="XP_056699289.1">
    <property type="nucleotide sequence ID" value="XM_056843311.1"/>
</dbReference>
<dbReference type="RefSeq" id="XP_056699288.1">
    <property type="nucleotide sequence ID" value="XM_056843310.1"/>
</dbReference>
<dbReference type="InterPro" id="IPR046533">
    <property type="entry name" value="DUF6598"/>
</dbReference>
<organism evidence="2 4">
    <name type="scientific">Spinacia oleracea</name>
    <name type="common">Spinach</name>
    <dbReference type="NCBI Taxonomy" id="3562"/>
    <lineage>
        <taxon>Eukaryota</taxon>
        <taxon>Viridiplantae</taxon>
        <taxon>Streptophyta</taxon>
        <taxon>Embryophyta</taxon>
        <taxon>Tracheophyta</taxon>
        <taxon>Spermatophyta</taxon>
        <taxon>Magnoliopsida</taxon>
        <taxon>eudicotyledons</taxon>
        <taxon>Gunneridae</taxon>
        <taxon>Pentapetalae</taxon>
        <taxon>Caryophyllales</taxon>
        <taxon>Chenopodiaceae</taxon>
        <taxon>Chenopodioideae</taxon>
        <taxon>Anserineae</taxon>
        <taxon>Spinacia</taxon>
    </lineage>
</organism>
<reference evidence="2" key="1">
    <citation type="journal article" date="2021" name="Nat. Commun.">
        <title>Genomic analyses provide insights into spinach domestication and the genetic basis of agronomic traits.</title>
        <authorList>
            <person name="Cai X."/>
            <person name="Sun X."/>
            <person name="Xu C."/>
            <person name="Sun H."/>
            <person name="Wang X."/>
            <person name="Ge C."/>
            <person name="Zhang Z."/>
            <person name="Wang Q."/>
            <person name="Fei Z."/>
            <person name="Jiao C."/>
            <person name="Wang Q."/>
        </authorList>
    </citation>
    <scope>NUCLEOTIDE SEQUENCE [LARGE SCALE GENOMIC DNA]</scope>
    <source>
        <strain evidence="2">cv. Varoflay</strain>
    </source>
</reference>
<dbReference type="GeneID" id="110782629"/>
<dbReference type="PANTHER" id="PTHR33065">
    <property type="entry name" value="OS07G0486400 PROTEIN"/>
    <property type="match status" value="1"/>
</dbReference>
<dbReference type="PANTHER" id="PTHR33065:SF88">
    <property type="entry name" value="OS11G0104220 PROTEIN"/>
    <property type="match status" value="1"/>
</dbReference>
<keyword evidence="2" id="KW-1185">Reference proteome</keyword>
<gene>
    <name evidence="3 4" type="primary">LOC110782629</name>
</gene>